<reference evidence="3" key="1">
    <citation type="journal article" date="2016" name="Syst. Appl. Microbiol.">
        <title>Thermococcus piezophilus sp. nov., a novel hyperthermophilic and piezophilic archaeon with a broad pressure range for growth, isolated from a deepest hydrothermal vent at the Mid-Cayman Rise.</title>
        <authorList>
            <person name="Dalmasso C."/>
            <person name="Oger P."/>
            <person name="Selva G."/>
            <person name="Courtine D."/>
            <person name="L'Haridon S."/>
            <person name="Garlaschelli A."/>
            <person name="Roussel E."/>
            <person name="Miyazaki J."/>
            <person name="Reveillaud J."/>
            <person name="Jebbar M."/>
            <person name="Takai K."/>
            <person name="Maignien L."/>
            <person name="Alain K."/>
        </authorList>
    </citation>
    <scope>NUCLEOTIDE SEQUENCE [LARGE SCALE GENOMIC DNA]</scope>
    <source>
        <strain evidence="3">CDGS</strain>
    </source>
</reference>
<proteinExistence type="predicted"/>
<sequence>MLCEEKLEVFENGFEDGKFNLRMEFYGSDARRVLLAIIRELYLPDYKEDYVYPFECAKEFWGIYMDAGEIIAEDFTPSPVKFLNRSVLNKLEKALDEIDAPEEVKEAIDFESAEVHKLKKGLLALGKNFILDEDGGVLFVFNKPSARELVLKYLGMADGA</sequence>
<dbReference type="InterPro" id="IPR036807">
    <property type="entry name" value="PH1570-like_sf"/>
</dbReference>
<evidence type="ECO:0000259" key="1">
    <source>
        <dbReference type="Pfam" id="PF09638"/>
    </source>
</evidence>
<name>A0A172WI15_9EURY</name>
<dbReference type="EMBL" id="CP015520">
    <property type="protein sequence ID" value="ANF23103.1"/>
    <property type="molecule type" value="Genomic_DNA"/>
</dbReference>
<keyword evidence="3" id="KW-1185">Reference proteome</keyword>
<evidence type="ECO:0000313" key="2">
    <source>
        <dbReference type="EMBL" id="ANF23103.1"/>
    </source>
</evidence>
<evidence type="ECO:0000313" key="3">
    <source>
        <dbReference type="Proteomes" id="UP000076969"/>
    </source>
</evidence>
<feature type="domain" description="PH1570-like" evidence="1">
    <location>
        <begin position="1"/>
        <end position="154"/>
    </location>
</feature>
<dbReference type="InterPro" id="IPR023110">
    <property type="entry name" value="PH1570-like_domain"/>
</dbReference>
<accession>A0A172WI15</accession>
<dbReference type="SUPFAM" id="SSF159902">
    <property type="entry name" value="PH1570-like"/>
    <property type="match status" value="1"/>
</dbReference>
<dbReference type="OrthoDB" id="85738at2157"/>
<dbReference type="KEGG" id="tpie:A7C91_07940"/>
<dbReference type="STRING" id="1712654.A7C91_07940"/>
<dbReference type="Pfam" id="PF09638">
    <property type="entry name" value="Ph1570"/>
    <property type="match status" value="1"/>
</dbReference>
<gene>
    <name evidence="2" type="ORF">A7C91_07940</name>
</gene>
<dbReference type="RefSeq" id="WP_068666433.1">
    <property type="nucleotide sequence ID" value="NZ_CP015520.1"/>
</dbReference>
<dbReference type="Gene3D" id="3.40.1600.10">
    <property type="entry name" value="PH1570-like"/>
    <property type="match status" value="1"/>
</dbReference>
<organism evidence="2 3">
    <name type="scientific">Thermococcus piezophilus</name>
    <dbReference type="NCBI Taxonomy" id="1712654"/>
    <lineage>
        <taxon>Archaea</taxon>
        <taxon>Methanobacteriati</taxon>
        <taxon>Methanobacteriota</taxon>
        <taxon>Thermococci</taxon>
        <taxon>Thermococcales</taxon>
        <taxon>Thermococcaceae</taxon>
        <taxon>Thermococcus</taxon>
    </lineage>
</organism>
<protein>
    <recommendedName>
        <fullName evidence="1">PH1570-like domain-containing protein</fullName>
    </recommendedName>
</protein>
<dbReference type="Proteomes" id="UP000076969">
    <property type="component" value="Chromosome"/>
</dbReference>
<dbReference type="GeneID" id="28496116"/>
<dbReference type="AlphaFoldDB" id="A0A172WI15"/>